<feature type="non-terminal residue" evidence="1">
    <location>
        <position position="82"/>
    </location>
</feature>
<proteinExistence type="predicted"/>
<dbReference type="EMBL" id="BARS01047886">
    <property type="protein sequence ID" value="GAG30572.1"/>
    <property type="molecule type" value="Genomic_DNA"/>
</dbReference>
<evidence type="ECO:0000313" key="1">
    <source>
        <dbReference type="EMBL" id="GAG30572.1"/>
    </source>
</evidence>
<sequence length="82" mass="8315">MAKRFRIDTLHSVGDRRWMVGLLVSSKCTHLGATVLAVTGQGLNAHLEVAGSLVVGVPGESASLFASLSGGVPTAATSLAVL</sequence>
<gene>
    <name evidence="1" type="ORF">S01H1_71870</name>
</gene>
<organism evidence="1">
    <name type="scientific">marine sediment metagenome</name>
    <dbReference type="NCBI Taxonomy" id="412755"/>
    <lineage>
        <taxon>unclassified sequences</taxon>
        <taxon>metagenomes</taxon>
        <taxon>ecological metagenomes</taxon>
    </lineage>
</organism>
<protein>
    <submittedName>
        <fullName evidence="1">Uncharacterized protein</fullName>
    </submittedName>
</protein>
<comment type="caution">
    <text evidence="1">The sequence shown here is derived from an EMBL/GenBank/DDBJ whole genome shotgun (WGS) entry which is preliminary data.</text>
</comment>
<name>X0X5B8_9ZZZZ</name>
<reference evidence="1" key="1">
    <citation type="journal article" date="2014" name="Front. Microbiol.">
        <title>High frequency of phylogenetically diverse reductive dehalogenase-homologous genes in deep subseafloor sedimentary metagenomes.</title>
        <authorList>
            <person name="Kawai M."/>
            <person name="Futagami T."/>
            <person name="Toyoda A."/>
            <person name="Takaki Y."/>
            <person name="Nishi S."/>
            <person name="Hori S."/>
            <person name="Arai W."/>
            <person name="Tsubouchi T."/>
            <person name="Morono Y."/>
            <person name="Uchiyama I."/>
            <person name="Ito T."/>
            <person name="Fujiyama A."/>
            <person name="Inagaki F."/>
            <person name="Takami H."/>
        </authorList>
    </citation>
    <scope>NUCLEOTIDE SEQUENCE</scope>
    <source>
        <strain evidence="1">Expedition CK06-06</strain>
    </source>
</reference>
<accession>X0X5B8</accession>
<dbReference type="AlphaFoldDB" id="X0X5B8"/>